<keyword evidence="2" id="KW-0251">Elongation factor</keyword>
<dbReference type="InterPro" id="IPR036291">
    <property type="entry name" value="NAD(P)-bd_dom_sf"/>
</dbReference>
<dbReference type="CDD" id="cd05233">
    <property type="entry name" value="SDR_c"/>
    <property type="match status" value="1"/>
</dbReference>
<keyword evidence="2" id="KW-0648">Protein biosynthesis</keyword>
<evidence type="ECO:0000313" key="2">
    <source>
        <dbReference type="EMBL" id="MFC3882327.1"/>
    </source>
</evidence>
<dbReference type="PANTHER" id="PTHR42879:SF2">
    <property type="entry name" value="3-OXOACYL-[ACYL-CARRIER-PROTEIN] REDUCTASE FABG"/>
    <property type="match status" value="1"/>
</dbReference>
<dbReference type="GO" id="GO:0003746">
    <property type="term" value="F:translation elongation factor activity"/>
    <property type="evidence" value="ECO:0007669"/>
    <property type="project" value="UniProtKB-KW"/>
</dbReference>
<dbReference type="Proteomes" id="UP001595752">
    <property type="component" value="Unassembled WGS sequence"/>
</dbReference>
<dbReference type="PANTHER" id="PTHR42879">
    <property type="entry name" value="3-OXOACYL-(ACYL-CARRIER-PROTEIN) REDUCTASE"/>
    <property type="match status" value="1"/>
</dbReference>
<evidence type="ECO:0000313" key="3">
    <source>
        <dbReference type="Proteomes" id="UP001595752"/>
    </source>
</evidence>
<dbReference type="NCBIfam" id="NF047420">
    <property type="entry name" value="EF_P_mod_YmfI"/>
    <property type="match status" value="1"/>
</dbReference>
<dbReference type="Pfam" id="PF13561">
    <property type="entry name" value="adh_short_C2"/>
    <property type="match status" value="1"/>
</dbReference>
<gene>
    <name evidence="2" type="primary">ymfI</name>
    <name evidence="2" type="ORF">ACFOU2_01800</name>
</gene>
<dbReference type="RefSeq" id="WP_377911677.1">
    <property type="nucleotide sequence ID" value="NZ_JBHRZT010000007.1"/>
</dbReference>
<evidence type="ECO:0000256" key="1">
    <source>
        <dbReference type="ARBA" id="ARBA00006484"/>
    </source>
</evidence>
<proteinExistence type="inferred from homology"/>
<comment type="similarity">
    <text evidence="1">Belongs to the short-chain dehydrogenases/reductases (SDR) family.</text>
</comment>
<accession>A0ABV8AZF7</accession>
<dbReference type="InterPro" id="IPR002347">
    <property type="entry name" value="SDR_fam"/>
</dbReference>
<dbReference type="InterPro" id="IPR050259">
    <property type="entry name" value="SDR"/>
</dbReference>
<reference evidence="3" key="1">
    <citation type="journal article" date="2019" name="Int. J. Syst. Evol. Microbiol.">
        <title>The Global Catalogue of Microorganisms (GCM) 10K type strain sequencing project: providing services to taxonomists for standard genome sequencing and annotation.</title>
        <authorList>
            <consortium name="The Broad Institute Genomics Platform"/>
            <consortium name="The Broad Institute Genome Sequencing Center for Infectious Disease"/>
            <person name="Wu L."/>
            <person name="Ma J."/>
        </authorList>
    </citation>
    <scope>NUCLEOTIDE SEQUENCE [LARGE SCALE GENOMIC DNA]</scope>
    <source>
        <strain evidence="3">CCUG 61889</strain>
    </source>
</reference>
<dbReference type="SUPFAM" id="SSF51735">
    <property type="entry name" value="NAD(P)-binding Rossmann-fold domains"/>
    <property type="match status" value="1"/>
</dbReference>
<comment type="caution">
    <text evidence="2">The sequence shown here is derived from an EMBL/GenBank/DDBJ whole genome shotgun (WGS) entry which is preliminary data.</text>
</comment>
<dbReference type="PRINTS" id="PR00081">
    <property type="entry name" value="GDHRDH"/>
</dbReference>
<organism evidence="2 3">
    <name type="scientific">Bacillus songklensis</name>
    <dbReference type="NCBI Taxonomy" id="1069116"/>
    <lineage>
        <taxon>Bacteria</taxon>
        <taxon>Bacillati</taxon>
        <taxon>Bacillota</taxon>
        <taxon>Bacilli</taxon>
        <taxon>Bacillales</taxon>
        <taxon>Bacillaceae</taxon>
        <taxon>Bacillus</taxon>
    </lineage>
</organism>
<protein>
    <submittedName>
        <fullName evidence="2">Elongation factor P 5-aminopentanone reductase</fullName>
    </submittedName>
</protein>
<dbReference type="Gene3D" id="3.40.50.720">
    <property type="entry name" value="NAD(P)-binding Rossmann-like Domain"/>
    <property type="match status" value="1"/>
</dbReference>
<keyword evidence="3" id="KW-1185">Reference proteome</keyword>
<sequence>MEKYALIIGASGGIGAASAKRLARDGYSLVLHYNKGIEAVKQLERELQNTNVIVVQADLTKSDGAKKLCNQLSVPIELIVYTSGSSYVGLVTDMNDVQIQKMVQLHVTSPFQLVKELLPSMIQRKRGNIVVISSIWGLTGASCEVLYSTVKGAQNAFVKALAKEVAMSGIRVNAVAPGAVNSKMMDVFTEEDKALICEEIPMGRLGECEEVADAVSYLASGQSSYITGQILSVNGGWHT</sequence>
<name>A0ABV8AZF7_9BACI</name>
<dbReference type="EMBL" id="JBHRZT010000007">
    <property type="protein sequence ID" value="MFC3882327.1"/>
    <property type="molecule type" value="Genomic_DNA"/>
</dbReference>